<keyword evidence="1" id="KW-1133">Transmembrane helix</keyword>
<evidence type="ECO:0000313" key="3">
    <source>
        <dbReference type="Proteomes" id="UP000279859"/>
    </source>
</evidence>
<name>A0A3M8KVT8_9MICO</name>
<dbReference type="Proteomes" id="UP000279859">
    <property type="component" value="Unassembled WGS sequence"/>
</dbReference>
<dbReference type="AlphaFoldDB" id="A0A3M8KVT8"/>
<comment type="caution">
    <text evidence="2">The sequence shown here is derived from an EMBL/GenBank/DDBJ whole genome shotgun (WGS) entry which is preliminary data.</text>
</comment>
<keyword evidence="3" id="KW-1185">Reference proteome</keyword>
<keyword evidence="1" id="KW-0472">Membrane</keyword>
<evidence type="ECO:0000313" key="2">
    <source>
        <dbReference type="EMBL" id="RNE56769.1"/>
    </source>
</evidence>
<dbReference type="EMBL" id="RDSR01000027">
    <property type="protein sequence ID" value="RNE56769.1"/>
    <property type="molecule type" value="Genomic_DNA"/>
</dbReference>
<feature type="transmembrane region" description="Helical" evidence="1">
    <location>
        <begin position="40"/>
        <end position="59"/>
    </location>
</feature>
<reference evidence="2 3" key="1">
    <citation type="submission" date="2018-11" db="EMBL/GenBank/DDBJ databases">
        <title>Cryobacterium sp. nov., isolated from rhizosphere soil of lettuce.</title>
        <authorList>
            <person name="Wang Y."/>
        </authorList>
    </citation>
    <scope>NUCLEOTIDE SEQUENCE [LARGE SCALE GENOMIC DNA]</scope>
    <source>
        <strain evidence="2 3">NEAU-85</strain>
    </source>
</reference>
<dbReference type="OrthoDB" id="5020186at2"/>
<keyword evidence="1" id="KW-0812">Transmembrane</keyword>
<gene>
    <name evidence="2" type="ORF">EEJ31_13090</name>
</gene>
<evidence type="ECO:0000256" key="1">
    <source>
        <dbReference type="SAM" id="Phobius"/>
    </source>
</evidence>
<proteinExistence type="predicted"/>
<protein>
    <submittedName>
        <fullName evidence="2">Uncharacterized protein</fullName>
    </submittedName>
</protein>
<accession>A0A3M8KVT8</accession>
<organism evidence="2 3">
    <name type="scientific">Cryobacterium tepidiphilum</name>
    <dbReference type="NCBI Taxonomy" id="2486026"/>
    <lineage>
        <taxon>Bacteria</taxon>
        <taxon>Bacillati</taxon>
        <taxon>Actinomycetota</taxon>
        <taxon>Actinomycetes</taxon>
        <taxon>Micrococcales</taxon>
        <taxon>Microbacteriaceae</taxon>
        <taxon>Cryobacterium</taxon>
    </lineage>
</organism>
<sequence length="113" mass="11622">MPPALLVAAAAAYACNVALGTAVAVRLIDTSRFRWLHHALYTTTCVLSGCALSALLATGDRGARQTASVLAPAAVPLAMVPFVDARSPRHPLVALAAAPFFAAAVVRSRKEVG</sequence>